<evidence type="ECO:0000256" key="8">
    <source>
        <dbReference type="ARBA" id="ARBA00049348"/>
    </source>
</evidence>
<dbReference type="FunFam" id="1.10.10.10:FF:000214">
    <property type="entry name" value="Methylated-DNA--protein-cysteine methyltransferase"/>
    <property type="match status" value="1"/>
</dbReference>
<keyword evidence="6" id="KW-0227">DNA damage</keyword>
<dbReference type="EC" id="2.1.1.63" evidence="3"/>
<dbReference type="PANTHER" id="PTHR10815">
    <property type="entry name" value="METHYLATED-DNA--PROTEIN-CYSTEINE METHYLTRANSFERASE"/>
    <property type="match status" value="1"/>
</dbReference>
<dbReference type="GO" id="GO:0006281">
    <property type="term" value="P:DNA repair"/>
    <property type="evidence" value="ECO:0007669"/>
    <property type="project" value="UniProtKB-KW"/>
</dbReference>
<gene>
    <name evidence="10" type="primary">ogt</name>
    <name evidence="10" type="ordered locus">Mtc_1067</name>
</gene>
<evidence type="ECO:0000256" key="7">
    <source>
        <dbReference type="ARBA" id="ARBA00023204"/>
    </source>
</evidence>
<dbReference type="GO" id="GO:0003908">
    <property type="term" value="F:methylated-DNA-[protein]-cysteine S-methyltransferase activity"/>
    <property type="evidence" value="ECO:0007669"/>
    <property type="project" value="UniProtKB-EC"/>
</dbReference>
<dbReference type="GO" id="GO:0032259">
    <property type="term" value="P:methylation"/>
    <property type="evidence" value="ECO:0007669"/>
    <property type="project" value="UniProtKB-KW"/>
</dbReference>
<evidence type="ECO:0000313" key="11">
    <source>
        <dbReference type="Proteomes" id="UP000005233"/>
    </source>
</evidence>
<evidence type="ECO:0000313" key="10">
    <source>
        <dbReference type="EMBL" id="AFC99823.1"/>
    </source>
</evidence>
<comment type="similarity">
    <text evidence="2">Belongs to the MGMT family.</text>
</comment>
<comment type="catalytic activity">
    <reaction evidence="1">
        <text>a 4-O-methyl-thymidine in DNA + L-cysteinyl-[protein] = a thymidine in DNA + S-methyl-L-cysteinyl-[protein]</text>
        <dbReference type="Rhea" id="RHEA:53428"/>
        <dbReference type="Rhea" id="RHEA-COMP:10131"/>
        <dbReference type="Rhea" id="RHEA-COMP:10132"/>
        <dbReference type="Rhea" id="RHEA-COMP:13555"/>
        <dbReference type="Rhea" id="RHEA-COMP:13556"/>
        <dbReference type="ChEBI" id="CHEBI:29950"/>
        <dbReference type="ChEBI" id="CHEBI:82612"/>
        <dbReference type="ChEBI" id="CHEBI:137386"/>
        <dbReference type="ChEBI" id="CHEBI:137387"/>
        <dbReference type="EC" id="2.1.1.63"/>
    </reaction>
</comment>
<dbReference type="Pfam" id="PF01035">
    <property type="entry name" value="DNA_binding_1"/>
    <property type="match status" value="1"/>
</dbReference>
<evidence type="ECO:0000259" key="9">
    <source>
        <dbReference type="Pfam" id="PF01035"/>
    </source>
</evidence>
<dbReference type="PANTHER" id="PTHR10815:SF13">
    <property type="entry name" value="METHYLATED-DNA--PROTEIN-CYSTEINE METHYLTRANSFERASE"/>
    <property type="match status" value="1"/>
</dbReference>
<evidence type="ECO:0000256" key="4">
    <source>
        <dbReference type="ARBA" id="ARBA00022603"/>
    </source>
</evidence>
<dbReference type="InterPro" id="IPR036388">
    <property type="entry name" value="WH-like_DNA-bd_sf"/>
</dbReference>
<dbReference type="InterPro" id="IPR014048">
    <property type="entry name" value="MethylDNA_cys_MeTrfase_DNA-bd"/>
</dbReference>
<dbReference type="NCBIfam" id="TIGR00589">
    <property type="entry name" value="ogt"/>
    <property type="match status" value="1"/>
</dbReference>
<reference evidence="10 11" key="1">
    <citation type="journal article" date="2012" name="J. Bacteriol.">
        <title>Complete genome sequence of a thermophilic methanogen, Methanocella conradii HZ254, isolated from Chinese rice field soil.</title>
        <authorList>
            <person name="Lu Z."/>
            <person name="Lu Y."/>
        </authorList>
    </citation>
    <scope>NUCLEOTIDE SEQUENCE [LARGE SCALE GENOMIC DNA]</scope>
    <source>
        <strain evidence="11">DSM 24694 / JCM 17849 / CGMCC 1.5162 / HZ254</strain>
    </source>
</reference>
<evidence type="ECO:0000256" key="1">
    <source>
        <dbReference type="ARBA" id="ARBA00001286"/>
    </source>
</evidence>
<dbReference type="KEGG" id="mez:Mtc_1067"/>
<evidence type="ECO:0000256" key="3">
    <source>
        <dbReference type="ARBA" id="ARBA00011918"/>
    </source>
</evidence>
<feature type="domain" description="Methylated-DNA-[protein]-cysteine S-methyltransferase DNA binding" evidence="9">
    <location>
        <begin position="70"/>
        <end position="148"/>
    </location>
</feature>
<name>H8I6Z3_METCZ</name>
<protein>
    <recommendedName>
        <fullName evidence="3">methylated-DNA--[protein]-cysteine S-methyltransferase</fullName>
        <ecNumber evidence="3">2.1.1.63</ecNumber>
    </recommendedName>
</protein>
<sequence>MEDHFYSEYLGLYIVVEVEEGKIRRVEMTPKKPASNPKGSSIIGSIKEYFATGKDDFIKYDVSLDGSTHFQRTVLEAIRKIPAGKTMSYGEVARMVGRPGAARAVGNVMAANPIPLVIPCHRVVASNGPGGYSGGLEVKRKLLKLEGVPKKQANKQPRHGLP</sequence>
<organism evidence="10 11">
    <name type="scientific">Methanocella conradii (strain DSM 24694 / JCM 17849 / CGMCC 1.5162 / HZ254)</name>
    <dbReference type="NCBI Taxonomy" id="1041930"/>
    <lineage>
        <taxon>Archaea</taxon>
        <taxon>Methanobacteriati</taxon>
        <taxon>Methanobacteriota</taxon>
        <taxon>Stenosarchaea group</taxon>
        <taxon>Methanomicrobia</taxon>
        <taxon>Methanocellales</taxon>
        <taxon>Methanocellaceae</taxon>
        <taxon>Methanocella</taxon>
    </lineage>
</organism>
<evidence type="ECO:0000256" key="6">
    <source>
        <dbReference type="ARBA" id="ARBA00022763"/>
    </source>
</evidence>
<dbReference type="Proteomes" id="UP000005233">
    <property type="component" value="Chromosome"/>
</dbReference>
<proteinExistence type="inferred from homology"/>
<dbReference type="SUPFAM" id="SSF46767">
    <property type="entry name" value="Methylated DNA-protein cysteine methyltransferase, C-terminal domain"/>
    <property type="match status" value="1"/>
</dbReference>
<dbReference type="InterPro" id="IPR036217">
    <property type="entry name" value="MethylDNA_cys_MeTrfase_DNAb"/>
</dbReference>
<dbReference type="HOGENOM" id="CLU_000445_52_2_2"/>
<dbReference type="InterPro" id="IPR001497">
    <property type="entry name" value="MethylDNA_cys_MeTrfase_AS"/>
</dbReference>
<dbReference type="Gene3D" id="1.10.10.10">
    <property type="entry name" value="Winged helix-like DNA-binding domain superfamily/Winged helix DNA-binding domain"/>
    <property type="match status" value="1"/>
</dbReference>
<dbReference type="PROSITE" id="PS00374">
    <property type="entry name" value="MGMT"/>
    <property type="match status" value="1"/>
</dbReference>
<dbReference type="EMBL" id="CP003243">
    <property type="protein sequence ID" value="AFC99823.1"/>
    <property type="molecule type" value="Genomic_DNA"/>
</dbReference>
<dbReference type="STRING" id="1041930.Mtc_1067"/>
<accession>H8I6Z3</accession>
<dbReference type="AlphaFoldDB" id="H8I6Z3"/>
<keyword evidence="4 10" id="KW-0489">Methyltransferase</keyword>
<keyword evidence="5 10" id="KW-0808">Transferase</keyword>
<evidence type="ECO:0000256" key="5">
    <source>
        <dbReference type="ARBA" id="ARBA00022679"/>
    </source>
</evidence>
<comment type="catalytic activity">
    <reaction evidence="8">
        <text>a 6-O-methyl-2'-deoxyguanosine in DNA + L-cysteinyl-[protein] = S-methyl-L-cysteinyl-[protein] + a 2'-deoxyguanosine in DNA</text>
        <dbReference type="Rhea" id="RHEA:24000"/>
        <dbReference type="Rhea" id="RHEA-COMP:10131"/>
        <dbReference type="Rhea" id="RHEA-COMP:10132"/>
        <dbReference type="Rhea" id="RHEA-COMP:11367"/>
        <dbReference type="Rhea" id="RHEA-COMP:11368"/>
        <dbReference type="ChEBI" id="CHEBI:29950"/>
        <dbReference type="ChEBI" id="CHEBI:82612"/>
        <dbReference type="ChEBI" id="CHEBI:85445"/>
        <dbReference type="ChEBI" id="CHEBI:85448"/>
        <dbReference type="EC" id="2.1.1.63"/>
    </reaction>
</comment>
<dbReference type="CDD" id="cd06445">
    <property type="entry name" value="ATase"/>
    <property type="match status" value="1"/>
</dbReference>
<keyword evidence="7" id="KW-0234">DNA repair</keyword>
<keyword evidence="11" id="KW-1185">Reference proteome</keyword>
<evidence type="ECO:0000256" key="2">
    <source>
        <dbReference type="ARBA" id="ARBA00008711"/>
    </source>
</evidence>
<dbReference type="eggNOG" id="arCOG02724">
    <property type="taxonomic scope" value="Archaea"/>
</dbReference>